<dbReference type="PANTHER" id="PTHR11774:SF6">
    <property type="entry name" value="PROTEIN FARNESYLTRANSFERASE SUBUNIT BETA"/>
    <property type="match status" value="1"/>
</dbReference>
<reference evidence="12 13" key="1">
    <citation type="submission" date="2023-09" db="EMBL/GenBank/DDBJ databases">
        <title>Pangenome analysis of Batrachochytrium dendrobatidis and related Chytrids.</title>
        <authorList>
            <person name="Yacoub M.N."/>
            <person name="Stajich J.E."/>
            <person name="James T.Y."/>
        </authorList>
    </citation>
    <scope>NUCLEOTIDE SEQUENCE [LARGE SCALE GENOMIC DNA]</scope>
    <source>
        <strain evidence="12 13">JEL0888</strain>
    </source>
</reference>
<evidence type="ECO:0000256" key="2">
    <source>
        <dbReference type="ARBA" id="ARBA00012702"/>
    </source>
</evidence>
<evidence type="ECO:0000256" key="1">
    <source>
        <dbReference type="ARBA" id="ARBA00010497"/>
    </source>
</evidence>
<dbReference type="EMBL" id="JADGIZ020000024">
    <property type="protein sequence ID" value="KAL2915394.1"/>
    <property type="molecule type" value="Genomic_DNA"/>
</dbReference>
<keyword evidence="4 9" id="KW-0637">Prenyltransferase</keyword>
<evidence type="ECO:0000256" key="4">
    <source>
        <dbReference type="ARBA" id="ARBA00022602"/>
    </source>
</evidence>
<protein>
    <recommendedName>
        <fullName evidence="3 9">Protein farnesyltransferase subunit beta</fullName>
        <shortName evidence="9">FTase-beta</shortName>
        <ecNumber evidence="2 9">2.5.1.58</ecNumber>
    </recommendedName>
</protein>
<dbReference type="InterPro" id="IPR001330">
    <property type="entry name" value="Prenyltrans"/>
</dbReference>
<proteinExistence type="inferred from homology"/>
<dbReference type="Gene3D" id="1.50.10.20">
    <property type="match status" value="1"/>
</dbReference>
<dbReference type="Pfam" id="PF00432">
    <property type="entry name" value="Prenyltrans"/>
    <property type="match status" value="1"/>
</dbReference>
<comment type="catalytic activity">
    <reaction evidence="9">
        <text>L-cysteinyl-[protein] + (2E,6E)-farnesyl diphosphate = S-(2E,6E)-farnesyl-L-cysteinyl-[protein] + diphosphate</text>
        <dbReference type="Rhea" id="RHEA:13345"/>
        <dbReference type="Rhea" id="RHEA-COMP:10131"/>
        <dbReference type="Rhea" id="RHEA-COMP:11535"/>
        <dbReference type="ChEBI" id="CHEBI:29950"/>
        <dbReference type="ChEBI" id="CHEBI:33019"/>
        <dbReference type="ChEBI" id="CHEBI:86019"/>
        <dbReference type="ChEBI" id="CHEBI:175763"/>
    </reaction>
</comment>
<evidence type="ECO:0000256" key="7">
    <source>
        <dbReference type="ARBA" id="ARBA00022737"/>
    </source>
</evidence>
<name>A0ABR4N7F0_9FUNG</name>
<keyword evidence="7" id="KW-0677">Repeat</keyword>
<accession>A0ABR4N7F0</accession>
<comment type="subunit">
    <text evidence="9">Heterodimer of an alpha and a beta subunit.</text>
</comment>
<keyword evidence="6 9" id="KW-0479">Metal-binding</keyword>
<dbReference type="InterPro" id="IPR008930">
    <property type="entry name" value="Terpenoid_cyclase/PrenylTrfase"/>
</dbReference>
<evidence type="ECO:0000256" key="3">
    <source>
        <dbReference type="ARBA" id="ARBA00015798"/>
    </source>
</evidence>
<keyword evidence="8 9" id="KW-0862">Zinc</keyword>
<dbReference type="CDD" id="cd02893">
    <property type="entry name" value="FTase"/>
    <property type="match status" value="1"/>
</dbReference>
<evidence type="ECO:0000259" key="11">
    <source>
        <dbReference type="Pfam" id="PF00432"/>
    </source>
</evidence>
<comment type="cofactor">
    <cofactor evidence="9">
        <name>Zn(2+)</name>
        <dbReference type="ChEBI" id="CHEBI:29105"/>
    </cofactor>
    <text evidence="9">Binds 1 zinc ion per subunit.</text>
</comment>
<dbReference type="InterPro" id="IPR026872">
    <property type="entry name" value="FTB"/>
</dbReference>
<evidence type="ECO:0000256" key="9">
    <source>
        <dbReference type="RuleBase" id="RU365056"/>
    </source>
</evidence>
<evidence type="ECO:0000256" key="5">
    <source>
        <dbReference type="ARBA" id="ARBA00022679"/>
    </source>
</evidence>
<gene>
    <name evidence="12" type="primary">RAM1</name>
    <name evidence="12" type="ORF">HK105_205010</name>
</gene>
<comment type="similarity">
    <text evidence="1 9">Belongs to the protein prenyltransferase subunit beta family.</text>
</comment>
<evidence type="ECO:0000256" key="8">
    <source>
        <dbReference type="ARBA" id="ARBA00022833"/>
    </source>
</evidence>
<sequence length="417" mass="45741">MWSDDEYTTASDSDGAAAAGPDGAVLLLPEEHENAAFNDDGFPTATSETQLEVEDSVRHMLHLARPHPSLMRRSHVSFIESGLRGLSRWWVSLDASRPWLVMWMLHSLDLLGHEISDTIKSRAVSTLSHCQCETGGFAGGPGQLAHLATTFAAVNALAIVGTREAFESIDRPAMYEFIMSLKQPDGSFVMHEDGEADSRAVYCAINTAYLLNILTPELVDRVGEYIVRCQSYDGGLSGVPGTEAHGGLAFCAAAAMYILGKMDMLDTDALASWAVNRQMAFEGGFQGRPNKLVDGCYSFWHGAIISMLEEHLSAKKGRRVLLFNHKPLQTYILTCCQGLRGGLLDKPDKSPDYYHTCYCLSGLSVSQHVYSRTPSGLVATLRGDMIGPDTNLVHPTHPAHNLRLERVVAMRTFYRAM</sequence>
<feature type="domain" description="Prenyltransferase alpha-alpha toroid" evidence="11">
    <location>
        <begin position="70"/>
        <end position="401"/>
    </location>
</feature>
<feature type="region of interest" description="Disordered" evidence="10">
    <location>
        <begin position="1"/>
        <end position="21"/>
    </location>
</feature>
<organism evidence="12 13">
    <name type="scientific">Polyrhizophydium stewartii</name>
    <dbReference type="NCBI Taxonomy" id="2732419"/>
    <lineage>
        <taxon>Eukaryota</taxon>
        <taxon>Fungi</taxon>
        <taxon>Fungi incertae sedis</taxon>
        <taxon>Chytridiomycota</taxon>
        <taxon>Chytridiomycota incertae sedis</taxon>
        <taxon>Chytridiomycetes</taxon>
        <taxon>Rhizophydiales</taxon>
        <taxon>Rhizophydiales incertae sedis</taxon>
        <taxon>Polyrhizophydium</taxon>
    </lineage>
</organism>
<keyword evidence="13" id="KW-1185">Reference proteome</keyword>
<comment type="caution">
    <text evidence="12">The sequence shown here is derived from an EMBL/GenBank/DDBJ whole genome shotgun (WGS) entry which is preliminary data.</text>
</comment>
<dbReference type="GO" id="GO:0004660">
    <property type="term" value="F:protein farnesyltransferase activity"/>
    <property type="evidence" value="ECO:0007669"/>
    <property type="project" value="UniProtKB-EC"/>
</dbReference>
<dbReference type="Proteomes" id="UP001527925">
    <property type="component" value="Unassembled WGS sequence"/>
</dbReference>
<evidence type="ECO:0000256" key="10">
    <source>
        <dbReference type="SAM" id="MobiDB-lite"/>
    </source>
</evidence>
<evidence type="ECO:0000313" key="12">
    <source>
        <dbReference type="EMBL" id="KAL2915394.1"/>
    </source>
</evidence>
<dbReference type="SUPFAM" id="SSF48239">
    <property type="entry name" value="Terpenoid cyclases/Protein prenyltransferases"/>
    <property type="match status" value="1"/>
</dbReference>
<dbReference type="PANTHER" id="PTHR11774">
    <property type="entry name" value="GERANYLGERANYL TRANSFERASE TYPE BETA SUBUNIT"/>
    <property type="match status" value="1"/>
</dbReference>
<feature type="compositionally biased region" description="Low complexity" evidence="10">
    <location>
        <begin position="10"/>
        <end position="21"/>
    </location>
</feature>
<evidence type="ECO:0000313" key="13">
    <source>
        <dbReference type="Proteomes" id="UP001527925"/>
    </source>
</evidence>
<evidence type="ECO:0000256" key="6">
    <source>
        <dbReference type="ARBA" id="ARBA00022723"/>
    </source>
</evidence>
<keyword evidence="5 9" id="KW-0808">Transferase</keyword>
<comment type="function">
    <text evidence="9">Catalyzes the transfer of a farnesyl moiety from farnesyl diphosphate to a cysteine at the fourth position from the C-terminus of several proteins. The beta subunit is responsible for peptide-binding.</text>
</comment>
<dbReference type="InterPro" id="IPR045089">
    <property type="entry name" value="PGGT1B-like"/>
</dbReference>
<dbReference type="EC" id="2.5.1.58" evidence="2 9"/>